<feature type="non-terminal residue" evidence="1">
    <location>
        <position position="1"/>
    </location>
</feature>
<organism evidence="1 2">
    <name type="scientific">Parasponia andersonii</name>
    <name type="common">Sponia andersonii</name>
    <dbReference type="NCBI Taxonomy" id="3476"/>
    <lineage>
        <taxon>Eukaryota</taxon>
        <taxon>Viridiplantae</taxon>
        <taxon>Streptophyta</taxon>
        <taxon>Embryophyta</taxon>
        <taxon>Tracheophyta</taxon>
        <taxon>Spermatophyta</taxon>
        <taxon>Magnoliopsida</taxon>
        <taxon>eudicotyledons</taxon>
        <taxon>Gunneridae</taxon>
        <taxon>Pentapetalae</taxon>
        <taxon>rosids</taxon>
        <taxon>fabids</taxon>
        <taxon>Rosales</taxon>
        <taxon>Cannabaceae</taxon>
        <taxon>Parasponia</taxon>
    </lineage>
</organism>
<proteinExistence type="predicted"/>
<evidence type="ECO:0000313" key="1">
    <source>
        <dbReference type="EMBL" id="PON70833.1"/>
    </source>
</evidence>
<dbReference type="OrthoDB" id="5835829at2759"/>
<dbReference type="AlphaFoldDB" id="A0A2P5DC06"/>
<dbReference type="SUPFAM" id="SSF53756">
    <property type="entry name" value="UDP-Glycosyltransferase/glycogen phosphorylase"/>
    <property type="match status" value="1"/>
</dbReference>
<dbReference type="Gene3D" id="3.40.50.2000">
    <property type="entry name" value="Glycogen Phosphorylase B"/>
    <property type="match status" value="1"/>
</dbReference>
<dbReference type="GO" id="GO:0016740">
    <property type="term" value="F:transferase activity"/>
    <property type="evidence" value="ECO:0007669"/>
    <property type="project" value="UniProtKB-KW"/>
</dbReference>
<sequence>ATTPMLQLGSILHSKGFEITVAHTKLNPPNPTHYPDFNFLKKPDGVSDPHIHSKNFVSVISGFSINCKPPLQAALAQMMGREDHHEKIACTIYDE</sequence>
<keyword evidence="1" id="KW-0808">Transferase</keyword>
<comment type="caution">
    <text evidence="1">The sequence shown here is derived from an EMBL/GenBank/DDBJ whole genome shotgun (WGS) entry which is preliminary data.</text>
</comment>
<gene>
    <name evidence="1" type="ORF">PanWU01x14_078590</name>
</gene>
<accession>A0A2P5DC06</accession>
<dbReference type="EMBL" id="JXTB01000048">
    <property type="protein sequence ID" value="PON70833.1"/>
    <property type="molecule type" value="Genomic_DNA"/>
</dbReference>
<name>A0A2P5DC06_PARAD</name>
<protein>
    <submittedName>
        <fullName evidence="1">UDP-glucuronosyl/UDP-glucosyltransferase</fullName>
    </submittedName>
</protein>
<reference evidence="2" key="1">
    <citation type="submission" date="2016-06" db="EMBL/GenBank/DDBJ databases">
        <title>Parallel loss of symbiosis genes in relatives of nitrogen-fixing non-legume Parasponia.</title>
        <authorList>
            <person name="Van Velzen R."/>
            <person name="Holmer R."/>
            <person name="Bu F."/>
            <person name="Rutten L."/>
            <person name="Van Zeijl A."/>
            <person name="Liu W."/>
            <person name="Santuari L."/>
            <person name="Cao Q."/>
            <person name="Sharma T."/>
            <person name="Shen D."/>
            <person name="Roswanjaya Y."/>
            <person name="Wardhani T."/>
            <person name="Kalhor M.S."/>
            <person name="Jansen J."/>
            <person name="Van den Hoogen J."/>
            <person name="Gungor B."/>
            <person name="Hartog M."/>
            <person name="Hontelez J."/>
            <person name="Verver J."/>
            <person name="Yang W.-C."/>
            <person name="Schijlen E."/>
            <person name="Repin R."/>
            <person name="Schilthuizen M."/>
            <person name="Schranz E."/>
            <person name="Heidstra R."/>
            <person name="Miyata K."/>
            <person name="Fedorova E."/>
            <person name="Kohlen W."/>
            <person name="Bisseling T."/>
            <person name="Smit S."/>
            <person name="Geurts R."/>
        </authorList>
    </citation>
    <scope>NUCLEOTIDE SEQUENCE [LARGE SCALE GENOMIC DNA]</scope>
    <source>
        <strain evidence="2">cv. WU1-14</strain>
    </source>
</reference>
<keyword evidence="2" id="KW-1185">Reference proteome</keyword>
<evidence type="ECO:0000313" key="2">
    <source>
        <dbReference type="Proteomes" id="UP000237105"/>
    </source>
</evidence>
<dbReference type="STRING" id="3476.A0A2P5DC06"/>
<dbReference type="Proteomes" id="UP000237105">
    <property type="component" value="Unassembled WGS sequence"/>
</dbReference>